<keyword evidence="4" id="KW-0472">Membrane</keyword>
<gene>
    <name evidence="6" type="ORF">M436DRAFT_39687</name>
</gene>
<dbReference type="EMBL" id="KL584704">
    <property type="protein sequence ID" value="KEQ76283.1"/>
    <property type="molecule type" value="Genomic_DNA"/>
</dbReference>
<feature type="transmembrane region" description="Helical" evidence="4">
    <location>
        <begin position="268"/>
        <end position="290"/>
    </location>
</feature>
<feature type="transmembrane region" description="Helical" evidence="4">
    <location>
        <begin position="106"/>
        <end position="128"/>
    </location>
</feature>
<accession>A0A074WT19</accession>
<dbReference type="Proteomes" id="UP000027730">
    <property type="component" value="Unassembled WGS sequence"/>
</dbReference>
<reference evidence="6 7" key="1">
    <citation type="journal article" date="2014" name="BMC Genomics">
        <title>Genome sequencing of four Aureobasidium pullulans varieties: biotechnological potential, stress tolerance, and description of new species.</title>
        <authorList>
            <person name="Gostin Ar C."/>
            <person name="Ohm R.A."/>
            <person name="Kogej T."/>
            <person name="Sonjak S."/>
            <person name="Turk M."/>
            <person name="Zajc J."/>
            <person name="Zalar P."/>
            <person name="Grube M."/>
            <person name="Sun H."/>
            <person name="Han J."/>
            <person name="Sharma A."/>
            <person name="Chiniquy J."/>
            <person name="Ngan C.Y."/>
            <person name="Lipzen A."/>
            <person name="Barry K."/>
            <person name="Grigoriev I.V."/>
            <person name="Gunde-Cimerman N."/>
        </authorList>
    </citation>
    <scope>NUCLEOTIDE SEQUENCE [LARGE SCALE GENOMIC DNA]</scope>
    <source>
        <strain evidence="6 7">CBS 147.97</strain>
    </source>
</reference>
<feature type="transmembrane region" description="Helical" evidence="4">
    <location>
        <begin position="193"/>
        <end position="212"/>
    </location>
</feature>
<keyword evidence="4" id="KW-1133">Transmembrane helix</keyword>
<evidence type="ECO:0000256" key="4">
    <source>
        <dbReference type="SAM" id="Phobius"/>
    </source>
</evidence>
<evidence type="ECO:0000256" key="3">
    <source>
        <dbReference type="SAM" id="MobiDB-lite"/>
    </source>
</evidence>
<dbReference type="InterPro" id="IPR050327">
    <property type="entry name" value="Proton-linked_MCT"/>
</dbReference>
<dbReference type="OrthoDB" id="6499973at2759"/>
<dbReference type="Pfam" id="PF07690">
    <property type="entry name" value="MFS_1"/>
    <property type="match status" value="1"/>
</dbReference>
<dbReference type="PANTHER" id="PTHR11360">
    <property type="entry name" value="MONOCARBOXYLATE TRANSPORTER"/>
    <property type="match status" value="1"/>
</dbReference>
<feature type="compositionally biased region" description="Basic and acidic residues" evidence="3">
    <location>
        <begin position="10"/>
        <end position="19"/>
    </location>
</feature>
<comment type="similarity">
    <text evidence="2">Belongs to the major facilitator superfamily. Monocarboxylate porter (TC 2.A.1.13) family.</text>
</comment>
<dbReference type="InterPro" id="IPR020846">
    <property type="entry name" value="MFS_dom"/>
</dbReference>
<dbReference type="GeneID" id="25409242"/>
<dbReference type="SUPFAM" id="SSF103473">
    <property type="entry name" value="MFS general substrate transporter"/>
    <property type="match status" value="1"/>
</dbReference>
<dbReference type="Gene3D" id="1.20.1250.20">
    <property type="entry name" value="MFS general substrate transporter like domains"/>
    <property type="match status" value="2"/>
</dbReference>
<dbReference type="InterPro" id="IPR011701">
    <property type="entry name" value="MFS"/>
</dbReference>
<name>A0A074WT19_9PEZI</name>
<feature type="region of interest" description="Disordered" evidence="3">
    <location>
        <begin position="1"/>
        <end position="56"/>
    </location>
</feature>
<feature type="transmembrane region" description="Helical" evidence="4">
    <location>
        <begin position="135"/>
        <end position="154"/>
    </location>
</feature>
<dbReference type="HOGENOM" id="CLU_001265_1_2_1"/>
<feature type="transmembrane region" description="Helical" evidence="4">
    <location>
        <begin position="63"/>
        <end position="94"/>
    </location>
</feature>
<dbReference type="AlphaFoldDB" id="A0A074WT19"/>
<evidence type="ECO:0000259" key="5">
    <source>
        <dbReference type="PROSITE" id="PS50850"/>
    </source>
</evidence>
<dbReference type="RefSeq" id="XP_013430047.1">
    <property type="nucleotide sequence ID" value="XM_013574593.1"/>
</dbReference>
<proteinExistence type="inferred from homology"/>
<feature type="transmembrane region" description="Helical" evidence="4">
    <location>
        <begin position="160"/>
        <end position="181"/>
    </location>
</feature>
<keyword evidence="4" id="KW-0812">Transmembrane</keyword>
<evidence type="ECO:0000256" key="2">
    <source>
        <dbReference type="ARBA" id="ARBA00006727"/>
    </source>
</evidence>
<dbReference type="CDD" id="cd17352">
    <property type="entry name" value="MFS_MCT_SLC16"/>
    <property type="match status" value="1"/>
</dbReference>
<dbReference type="GO" id="GO:0022857">
    <property type="term" value="F:transmembrane transporter activity"/>
    <property type="evidence" value="ECO:0007669"/>
    <property type="project" value="InterPro"/>
</dbReference>
<sequence>MNHNNASFDNVDKEKDRIGDTNASNDSIPDGKEAPPAVILNTEQPPTDVVPATEPPPSPNGGYGWVCVVCVALINAHTWGLNSSYGVFLAYYLANNVFPGATYLEFAFVGSLSIACALLVSPVATIFTRKFGTRTTLFTGVVFETASLIGASFASQIWQLFLSQGVCFGFGMGFLFVGSVGIVPQWFTTKRSLANGIATAGSGLGGLIYSLATGAMIPSIGLPWAFRVLGIVACVVNGVCAMLVRDRNKAIGSSQLAFDVQLLKRTEYLLLLGYGWFSMLAYVVLLFSLANFARSVGLTASQASTVSAIFNLGQAVGRPPIGYFSDNIGRINMATLMTFISGLFALVIWTSAKSFGVLIFYAIFGGSVAGTFWTTIAPVTAEVVGLRNVPAALNICWLVLVIPCTFSEPIGLEIVSFDGGYLGAQLFTGFMYVGAAVCALFVRSWKIAEVDEIEGLQDVGSVDAVAIETKVAESVKEVARKTARKRLISCIWRWKKV</sequence>
<dbReference type="GO" id="GO:0016020">
    <property type="term" value="C:membrane"/>
    <property type="evidence" value="ECO:0007669"/>
    <property type="project" value="UniProtKB-SubCell"/>
</dbReference>
<feature type="transmembrane region" description="Helical" evidence="4">
    <location>
        <begin position="334"/>
        <end position="352"/>
    </location>
</feature>
<feature type="transmembrane region" description="Helical" evidence="4">
    <location>
        <begin position="224"/>
        <end position="244"/>
    </location>
</feature>
<dbReference type="InterPro" id="IPR036259">
    <property type="entry name" value="MFS_trans_sf"/>
</dbReference>
<protein>
    <submittedName>
        <fullName evidence="6">Putative MFS transporter</fullName>
    </submittedName>
</protein>
<comment type="subcellular location">
    <subcellularLocation>
        <location evidence="1">Membrane</location>
        <topology evidence="1">Multi-pass membrane protein</topology>
    </subcellularLocation>
</comment>
<feature type="transmembrane region" description="Helical" evidence="4">
    <location>
        <begin position="422"/>
        <end position="442"/>
    </location>
</feature>
<evidence type="ECO:0000256" key="1">
    <source>
        <dbReference type="ARBA" id="ARBA00004141"/>
    </source>
</evidence>
<evidence type="ECO:0000313" key="6">
    <source>
        <dbReference type="EMBL" id="KEQ76283.1"/>
    </source>
</evidence>
<keyword evidence="7" id="KW-1185">Reference proteome</keyword>
<evidence type="ECO:0000313" key="7">
    <source>
        <dbReference type="Proteomes" id="UP000027730"/>
    </source>
</evidence>
<feature type="domain" description="Major facilitator superfamily (MFS) profile" evidence="5">
    <location>
        <begin position="68"/>
        <end position="446"/>
    </location>
</feature>
<organism evidence="6 7">
    <name type="scientific">Aureobasidium namibiae CBS 147.97</name>
    <dbReference type="NCBI Taxonomy" id="1043004"/>
    <lineage>
        <taxon>Eukaryota</taxon>
        <taxon>Fungi</taxon>
        <taxon>Dikarya</taxon>
        <taxon>Ascomycota</taxon>
        <taxon>Pezizomycotina</taxon>
        <taxon>Dothideomycetes</taxon>
        <taxon>Dothideomycetidae</taxon>
        <taxon>Dothideales</taxon>
        <taxon>Saccotheciaceae</taxon>
        <taxon>Aureobasidium</taxon>
    </lineage>
</organism>
<feature type="transmembrane region" description="Helical" evidence="4">
    <location>
        <begin position="358"/>
        <end position="379"/>
    </location>
</feature>
<dbReference type="PANTHER" id="PTHR11360:SF315">
    <property type="entry name" value="TRANSPORTER MCH2-RELATED"/>
    <property type="match status" value="1"/>
</dbReference>
<dbReference type="PROSITE" id="PS50850">
    <property type="entry name" value="MFS"/>
    <property type="match status" value="1"/>
</dbReference>